<dbReference type="EMBL" id="KV878214">
    <property type="protein sequence ID" value="OJJ32932.1"/>
    <property type="molecule type" value="Genomic_DNA"/>
</dbReference>
<sequence length="525" mass="59697">MAPPEIHSTFSVTSGGLCFGNLTEICKGASTTIQAFPNVRPKVSGTVKAHKIEYNVAAENGTWNVYQLIDRELRCISGWFVCHSTIVDDPGQEMNKILRVSGSPYEAESGSKMNNDKTAAEGIFVINRYDWIRNFDNIDINDPNDDKNDSPSQEHPFETSMYGSAAGLVDYGQAKSQVDAWRAQNPQPARDAIVADGGIWMIIPHGEYHFSRFGFNEAHTAARSFLFFTTNTYFTQTSFRGEDQETFRKKESHEECFARRLREGYDFSGIEELNERCGPLPQEEVNAGILRLFPLRPPEEGWLGPYNKREHLFIPEEYVFLLHQRPVVHYPPSLREYVRTDRPAWGVRFVEQWEEQVYDLINEMTLSYLERVVLGVLRPRMTLSAGLESSTANAAASFAVALFPRHQDQKRRGTNDFMLYEYFLHASPMEGFEVAGVVERIVAFFNSRLGRDETKVGEGEKEIMEKLAGVMILLVMFLLDFSGQCARTCHRDAIVPSDVRVVSAGDDGMFKMFQYSRVFWAGRPN</sequence>
<dbReference type="Proteomes" id="UP000184383">
    <property type="component" value="Unassembled WGS sequence"/>
</dbReference>
<organism evidence="1 2">
    <name type="scientific">Aspergillus wentii DTO 134E9</name>
    <dbReference type="NCBI Taxonomy" id="1073089"/>
    <lineage>
        <taxon>Eukaryota</taxon>
        <taxon>Fungi</taxon>
        <taxon>Dikarya</taxon>
        <taxon>Ascomycota</taxon>
        <taxon>Pezizomycotina</taxon>
        <taxon>Eurotiomycetes</taxon>
        <taxon>Eurotiomycetidae</taxon>
        <taxon>Eurotiales</taxon>
        <taxon>Aspergillaceae</taxon>
        <taxon>Aspergillus</taxon>
        <taxon>Aspergillus subgen. Cremei</taxon>
    </lineage>
</organism>
<accession>A0A1L9RDE0</accession>
<gene>
    <name evidence="1" type="ORF">ASPWEDRAFT_42961</name>
</gene>
<keyword evidence="2" id="KW-1185">Reference proteome</keyword>
<evidence type="ECO:0000313" key="1">
    <source>
        <dbReference type="EMBL" id="OJJ32932.1"/>
    </source>
</evidence>
<dbReference type="GeneID" id="63751764"/>
<dbReference type="RefSeq" id="XP_040686609.1">
    <property type="nucleotide sequence ID" value="XM_040835916.1"/>
</dbReference>
<evidence type="ECO:0000313" key="2">
    <source>
        <dbReference type="Proteomes" id="UP000184383"/>
    </source>
</evidence>
<dbReference type="VEuPathDB" id="FungiDB:ASPWEDRAFT_42961"/>
<dbReference type="OrthoDB" id="3535423at2759"/>
<proteinExistence type="predicted"/>
<name>A0A1L9RDE0_ASPWE</name>
<dbReference type="AlphaFoldDB" id="A0A1L9RDE0"/>
<reference evidence="2" key="1">
    <citation type="journal article" date="2017" name="Genome Biol.">
        <title>Comparative genomics reveals high biological diversity and specific adaptations in the industrially and medically important fungal genus Aspergillus.</title>
        <authorList>
            <person name="de Vries R.P."/>
            <person name="Riley R."/>
            <person name="Wiebenga A."/>
            <person name="Aguilar-Osorio G."/>
            <person name="Amillis S."/>
            <person name="Uchima C.A."/>
            <person name="Anderluh G."/>
            <person name="Asadollahi M."/>
            <person name="Askin M."/>
            <person name="Barry K."/>
            <person name="Battaglia E."/>
            <person name="Bayram O."/>
            <person name="Benocci T."/>
            <person name="Braus-Stromeyer S.A."/>
            <person name="Caldana C."/>
            <person name="Canovas D."/>
            <person name="Cerqueira G.C."/>
            <person name="Chen F."/>
            <person name="Chen W."/>
            <person name="Choi C."/>
            <person name="Clum A."/>
            <person name="Dos Santos R.A."/>
            <person name="Damasio A.R."/>
            <person name="Diallinas G."/>
            <person name="Emri T."/>
            <person name="Fekete E."/>
            <person name="Flipphi M."/>
            <person name="Freyberg S."/>
            <person name="Gallo A."/>
            <person name="Gournas C."/>
            <person name="Habgood R."/>
            <person name="Hainaut M."/>
            <person name="Harispe M.L."/>
            <person name="Henrissat B."/>
            <person name="Hilden K.S."/>
            <person name="Hope R."/>
            <person name="Hossain A."/>
            <person name="Karabika E."/>
            <person name="Karaffa L."/>
            <person name="Karanyi Z."/>
            <person name="Krasevec N."/>
            <person name="Kuo A."/>
            <person name="Kusch H."/>
            <person name="LaButti K."/>
            <person name="Lagendijk E.L."/>
            <person name="Lapidus A."/>
            <person name="Levasseur A."/>
            <person name="Lindquist E."/>
            <person name="Lipzen A."/>
            <person name="Logrieco A.F."/>
            <person name="MacCabe A."/>
            <person name="Maekelae M.R."/>
            <person name="Malavazi I."/>
            <person name="Melin P."/>
            <person name="Meyer V."/>
            <person name="Mielnichuk N."/>
            <person name="Miskei M."/>
            <person name="Molnar A.P."/>
            <person name="Mule G."/>
            <person name="Ngan C.Y."/>
            <person name="Orejas M."/>
            <person name="Orosz E."/>
            <person name="Ouedraogo J.P."/>
            <person name="Overkamp K.M."/>
            <person name="Park H.-S."/>
            <person name="Perrone G."/>
            <person name="Piumi F."/>
            <person name="Punt P.J."/>
            <person name="Ram A.F."/>
            <person name="Ramon A."/>
            <person name="Rauscher S."/>
            <person name="Record E."/>
            <person name="Riano-Pachon D.M."/>
            <person name="Robert V."/>
            <person name="Roehrig J."/>
            <person name="Ruller R."/>
            <person name="Salamov A."/>
            <person name="Salih N.S."/>
            <person name="Samson R.A."/>
            <person name="Sandor E."/>
            <person name="Sanguinetti M."/>
            <person name="Schuetze T."/>
            <person name="Sepcic K."/>
            <person name="Shelest E."/>
            <person name="Sherlock G."/>
            <person name="Sophianopoulou V."/>
            <person name="Squina F.M."/>
            <person name="Sun H."/>
            <person name="Susca A."/>
            <person name="Todd R.B."/>
            <person name="Tsang A."/>
            <person name="Unkles S.E."/>
            <person name="van de Wiele N."/>
            <person name="van Rossen-Uffink D."/>
            <person name="Oliveira J.V."/>
            <person name="Vesth T.C."/>
            <person name="Visser J."/>
            <person name="Yu J.-H."/>
            <person name="Zhou M."/>
            <person name="Andersen M.R."/>
            <person name="Archer D.B."/>
            <person name="Baker S.E."/>
            <person name="Benoit I."/>
            <person name="Brakhage A.A."/>
            <person name="Braus G.H."/>
            <person name="Fischer R."/>
            <person name="Frisvad J.C."/>
            <person name="Goldman G.H."/>
            <person name="Houbraken J."/>
            <person name="Oakley B."/>
            <person name="Pocsi I."/>
            <person name="Scazzocchio C."/>
            <person name="Seiboth B."/>
            <person name="vanKuyk P.A."/>
            <person name="Wortman J."/>
            <person name="Dyer P.S."/>
            <person name="Grigoriev I.V."/>
        </authorList>
    </citation>
    <scope>NUCLEOTIDE SEQUENCE [LARGE SCALE GENOMIC DNA]</scope>
    <source>
        <strain evidence="2">DTO 134E9</strain>
    </source>
</reference>
<protein>
    <submittedName>
        <fullName evidence="1">Uncharacterized protein</fullName>
    </submittedName>
</protein>